<feature type="transmembrane region" description="Helical" evidence="7">
    <location>
        <begin position="12"/>
        <end position="30"/>
    </location>
</feature>
<comment type="caution">
    <text evidence="9">The sequence shown here is derived from an EMBL/GenBank/DDBJ whole genome shotgun (WGS) entry which is preliminary data.</text>
</comment>
<evidence type="ECO:0000256" key="4">
    <source>
        <dbReference type="ARBA" id="ARBA00022801"/>
    </source>
</evidence>
<keyword evidence="3 7" id="KW-0812">Transmembrane</keyword>
<dbReference type="Gene3D" id="1.20.1540.10">
    <property type="entry name" value="Rhomboid-like"/>
    <property type="match status" value="1"/>
</dbReference>
<sequence length="248" mass="27516">MVPLRDRNPTTRTAYVTYAILILNIVVFIYELTLSPQELAAFFREWAVVPAELTASFQGEVTSSVRPEWVTLFTSQFLHGGFLHIAGNMLFLWVFGNNVEDRLGHVRYLIFYLTCGALAALTQWFFDMGSTIPSLGASGAIAGVLGAYILRFPRAEVLTLVPLGIFITTIYVPAWVFLGFWFVQQAFYGIASLQMTTNIGMQGGGIAYWAHAGGFVFGAILGPLMGLFSGKSPYDRQAALRQREEELF</sequence>
<keyword evidence="10" id="KW-1185">Reference proteome</keyword>
<gene>
    <name evidence="9" type="ORF">JX360_01700</name>
</gene>
<evidence type="ECO:0000256" key="7">
    <source>
        <dbReference type="SAM" id="Phobius"/>
    </source>
</evidence>
<dbReference type="EMBL" id="JAFIRA010000002">
    <property type="protein sequence ID" value="MCJ2541628.1"/>
    <property type="molecule type" value="Genomic_DNA"/>
</dbReference>
<comment type="similarity">
    <text evidence="2">Belongs to the peptidase S54 family.</text>
</comment>
<feature type="transmembrane region" description="Helical" evidence="7">
    <location>
        <begin position="132"/>
        <end position="150"/>
    </location>
</feature>
<evidence type="ECO:0000259" key="8">
    <source>
        <dbReference type="Pfam" id="PF01694"/>
    </source>
</evidence>
<dbReference type="RefSeq" id="WP_244348749.1">
    <property type="nucleotide sequence ID" value="NZ_JAFIRA010000002.1"/>
</dbReference>
<keyword evidence="9" id="KW-0645">Protease</keyword>
<comment type="subcellular location">
    <subcellularLocation>
        <location evidence="1">Membrane</location>
        <topology evidence="1">Multi-pass membrane protein</topology>
    </subcellularLocation>
</comment>
<feature type="transmembrane region" description="Helical" evidence="7">
    <location>
        <begin position="206"/>
        <end position="228"/>
    </location>
</feature>
<evidence type="ECO:0000256" key="6">
    <source>
        <dbReference type="ARBA" id="ARBA00023136"/>
    </source>
</evidence>
<feature type="domain" description="Peptidase S54 rhomboid" evidence="8">
    <location>
        <begin position="67"/>
        <end position="225"/>
    </location>
</feature>
<dbReference type="SUPFAM" id="SSF144091">
    <property type="entry name" value="Rhomboid-like"/>
    <property type="match status" value="1"/>
</dbReference>
<dbReference type="GO" id="GO:0008233">
    <property type="term" value="F:peptidase activity"/>
    <property type="evidence" value="ECO:0007669"/>
    <property type="project" value="UniProtKB-KW"/>
</dbReference>
<feature type="transmembrane region" description="Helical" evidence="7">
    <location>
        <begin position="157"/>
        <end position="183"/>
    </location>
</feature>
<evidence type="ECO:0000256" key="2">
    <source>
        <dbReference type="ARBA" id="ARBA00009045"/>
    </source>
</evidence>
<evidence type="ECO:0000313" key="9">
    <source>
        <dbReference type="EMBL" id="MCJ2541628.1"/>
    </source>
</evidence>
<evidence type="ECO:0000313" key="10">
    <source>
        <dbReference type="Proteomes" id="UP000830835"/>
    </source>
</evidence>
<evidence type="ECO:0000256" key="5">
    <source>
        <dbReference type="ARBA" id="ARBA00022989"/>
    </source>
</evidence>
<keyword evidence="6 7" id="KW-0472">Membrane</keyword>
<accession>A0ABT0C753</accession>
<protein>
    <submittedName>
        <fullName evidence="9">Rhomboid family intramembrane serine protease</fullName>
    </submittedName>
</protein>
<dbReference type="GO" id="GO:0006508">
    <property type="term" value="P:proteolysis"/>
    <property type="evidence" value="ECO:0007669"/>
    <property type="project" value="UniProtKB-KW"/>
</dbReference>
<evidence type="ECO:0000256" key="1">
    <source>
        <dbReference type="ARBA" id="ARBA00004141"/>
    </source>
</evidence>
<evidence type="ECO:0000256" key="3">
    <source>
        <dbReference type="ARBA" id="ARBA00022692"/>
    </source>
</evidence>
<organism evidence="9 10">
    <name type="scientific">Thermostichus vulcanus str. 'Rupite'</name>
    <dbReference type="NCBI Taxonomy" id="2813851"/>
    <lineage>
        <taxon>Bacteria</taxon>
        <taxon>Bacillati</taxon>
        <taxon>Cyanobacteriota</taxon>
        <taxon>Cyanophyceae</taxon>
        <taxon>Thermostichales</taxon>
        <taxon>Thermostichaceae</taxon>
        <taxon>Thermostichus</taxon>
    </lineage>
</organism>
<reference evidence="9" key="1">
    <citation type="submission" date="2021-02" db="EMBL/GenBank/DDBJ databases">
        <title>The CRISPR/cas machinery reduction and long-range gene transfer in the hot spring cyanobacterium Synechococcus.</title>
        <authorList>
            <person name="Dvorak P."/>
            <person name="Jahodarova E."/>
            <person name="Hasler P."/>
            <person name="Poulickova A."/>
        </authorList>
    </citation>
    <scope>NUCLEOTIDE SEQUENCE</scope>
    <source>
        <strain evidence="9">Rupite</strain>
    </source>
</reference>
<feature type="transmembrane region" description="Helical" evidence="7">
    <location>
        <begin position="77"/>
        <end position="96"/>
    </location>
</feature>
<dbReference type="Pfam" id="PF01694">
    <property type="entry name" value="Rhomboid"/>
    <property type="match status" value="1"/>
</dbReference>
<proteinExistence type="inferred from homology"/>
<dbReference type="InterPro" id="IPR035952">
    <property type="entry name" value="Rhomboid-like_sf"/>
</dbReference>
<keyword evidence="4" id="KW-0378">Hydrolase</keyword>
<feature type="transmembrane region" description="Helical" evidence="7">
    <location>
        <begin position="108"/>
        <end position="126"/>
    </location>
</feature>
<keyword evidence="5 7" id="KW-1133">Transmembrane helix</keyword>
<dbReference type="PANTHER" id="PTHR43731">
    <property type="entry name" value="RHOMBOID PROTEASE"/>
    <property type="match status" value="1"/>
</dbReference>
<dbReference type="InterPro" id="IPR022764">
    <property type="entry name" value="Peptidase_S54_rhomboid_dom"/>
</dbReference>
<dbReference type="Proteomes" id="UP000830835">
    <property type="component" value="Unassembled WGS sequence"/>
</dbReference>
<dbReference type="PANTHER" id="PTHR43731:SF14">
    <property type="entry name" value="PRESENILIN-ASSOCIATED RHOMBOID-LIKE PROTEIN, MITOCHONDRIAL"/>
    <property type="match status" value="1"/>
</dbReference>
<name>A0ABT0C753_THEVL</name>
<dbReference type="InterPro" id="IPR050925">
    <property type="entry name" value="Rhomboid_protease_S54"/>
</dbReference>